<proteinExistence type="predicted"/>
<dbReference type="Proteomes" id="UP001155182">
    <property type="component" value="Unassembled WGS sequence"/>
</dbReference>
<gene>
    <name evidence="2" type="ORF">NF867_16185</name>
</gene>
<reference evidence="2" key="1">
    <citation type="submission" date="2022-06" db="EMBL/GenBank/DDBJ databases">
        <title>Solitalea sp. MAHUQ-68 isolated from rhizospheric soil.</title>
        <authorList>
            <person name="Huq M.A."/>
        </authorList>
    </citation>
    <scope>NUCLEOTIDE SEQUENCE</scope>
    <source>
        <strain evidence="2">MAHUQ-68</strain>
    </source>
</reference>
<feature type="domain" description="ABM" evidence="1">
    <location>
        <begin position="2"/>
        <end position="93"/>
    </location>
</feature>
<evidence type="ECO:0000259" key="1">
    <source>
        <dbReference type="PROSITE" id="PS51725"/>
    </source>
</evidence>
<name>A0A9X2JGG0_9SPHI</name>
<dbReference type="RefSeq" id="WP_252589436.1">
    <property type="nucleotide sequence ID" value="NZ_JAMWYS010000058.1"/>
</dbReference>
<keyword evidence="3" id="KW-1185">Reference proteome</keyword>
<dbReference type="InterPro" id="IPR011008">
    <property type="entry name" value="Dimeric_a/b-barrel"/>
</dbReference>
<keyword evidence="2" id="KW-0560">Oxidoreductase</keyword>
<dbReference type="Pfam" id="PF03992">
    <property type="entry name" value="ABM"/>
    <property type="match status" value="1"/>
</dbReference>
<evidence type="ECO:0000313" key="2">
    <source>
        <dbReference type="EMBL" id="MCO4294401.1"/>
    </source>
</evidence>
<dbReference type="EMBL" id="JAMWYS010000058">
    <property type="protein sequence ID" value="MCO4294401.1"/>
    <property type="molecule type" value="Genomic_DNA"/>
</dbReference>
<comment type="caution">
    <text evidence="2">The sequence shown here is derived from an EMBL/GenBank/DDBJ whole genome shotgun (WGS) entry which is preliminary data.</text>
</comment>
<dbReference type="GO" id="GO:0004497">
    <property type="term" value="F:monooxygenase activity"/>
    <property type="evidence" value="ECO:0007669"/>
    <property type="project" value="UniProtKB-KW"/>
</dbReference>
<dbReference type="Gene3D" id="3.30.70.100">
    <property type="match status" value="1"/>
</dbReference>
<evidence type="ECO:0000313" key="3">
    <source>
        <dbReference type="Proteomes" id="UP001155182"/>
    </source>
</evidence>
<sequence length="98" mass="11687">MIKRIVKMTFAHDRVNDFLTVFEESKELIRAFKGCEHLELLNDVNTNNRYFTLSFWESEAHLENYRQSELFKSTWAKTKPLFIEKAEAWSVSVKVELL</sequence>
<dbReference type="SUPFAM" id="SSF54909">
    <property type="entry name" value="Dimeric alpha+beta barrel"/>
    <property type="match status" value="1"/>
</dbReference>
<keyword evidence="2" id="KW-0503">Monooxygenase</keyword>
<organism evidence="2 3">
    <name type="scientific">Solitalea agri</name>
    <dbReference type="NCBI Taxonomy" id="2953739"/>
    <lineage>
        <taxon>Bacteria</taxon>
        <taxon>Pseudomonadati</taxon>
        <taxon>Bacteroidota</taxon>
        <taxon>Sphingobacteriia</taxon>
        <taxon>Sphingobacteriales</taxon>
        <taxon>Sphingobacteriaceae</taxon>
        <taxon>Solitalea</taxon>
    </lineage>
</organism>
<dbReference type="PROSITE" id="PS51725">
    <property type="entry name" value="ABM"/>
    <property type="match status" value="1"/>
</dbReference>
<dbReference type="AlphaFoldDB" id="A0A9X2JGG0"/>
<accession>A0A9X2JGG0</accession>
<protein>
    <submittedName>
        <fullName evidence="2">Antibiotic biosynthesis monooxygenase</fullName>
    </submittedName>
</protein>
<dbReference type="InterPro" id="IPR007138">
    <property type="entry name" value="ABM_dom"/>
</dbReference>